<evidence type="ECO:0000313" key="1">
    <source>
        <dbReference type="EMBL" id="MFD4214688.1"/>
    </source>
</evidence>
<sequence>MTQLVQSSYGFPGLGGAFFRELSGDSANGELIKAIDWPAGHHA</sequence>
<dbReference type="EMBL" id="JBHXOF010000009">
    <property type="protein sequence ID" value="MFD4214688.1"/>
    <property type="molecule type" value="Genomic_DNA"/>
</dbReference>
<comment type="caution">
    <text evidence="1">The sequence shown here is derived from an EMBL/GenBank/DDBJ whole genome shotgun (WGS) entry which is preliminary data.</text>
</comment>
<dbReference type="RefSeq" id="WP_268246815.1">
    <property type="nucleotide sequence ID" value="NZ_BMSG01000009.1"/>
</dbReference>
<accession>A0ABW6EHQ7</accession>
<name>A0ABW6EHQ7_9ACTN</name>
<gene>
    <name evidence="1" type="ORF">ACFWSS_17575</name>
</gene>
<keyword evidence="2" id="KW-1185">Reference proteome</keyword>
<organism evidence="1 2">
    <name type="scientific">Streptomyces sindenensis</name>
    <dbReference type="NCBI Taxonomy" id="67363"/>
    <lineage>
        <taxon>Bacteria</taxon>
        <taxon>Bacillati</taxon>
        <taxon>Actinomycetota</taxon>
        <taxon>Actinomycetes</taxon>
        <taxon>Kitasatosporales</taxon>
        <taxon>Streptomycetaceae</taxon>
        <taxon>Streptomyces</taxon>
    </lineage>
</organism>
<reference evidence="1 2" key="1">
    <citation type="submission" date="2024-09" db="EMBL/GenBank/DDBJ databases">
        <title>The Natural Products Discovery Center: Release of the First 8490 Sequenced Strains for Exploring Actinobacteria Biosynthetic Diversity.</title>
        <authorList>
            <person name="Kalkreuter E."/>
            <person name="Kautsar S.A."/>
            <person name="Yang D."/>
            <person name="Bader C.D."/>
            <person name="Teijaro C.N."/>
            <person name="Fluegel L."/>
            <person name="Davis C.M."/>
            <person name="Simpson J.R."/>
            <person name="Lauterbach L."/>
            <person name="Steele A.D."/>
            <person name="Gui C."/>
            <person name="Meng S."/>
            <person name="Li G."/>
            <person name="Viehrig K."/>
            <person name="Ye F."/>
            <person name="Su P."/>
            <person name="Kiefer A.F."/>
            <person name="Nichols A."/>
            <person name="Cepeda A.J."/>
            <person name="Yan W."/>
            <person name="Fan B."/>
            <person name="Jiang Y."/>
            <person name="Adhikari A."/>
            <person name="Zheng C.-J."/>
            <person name="Schuster L."/>
            <person name="Cowan T.M."/>
            <person name="Smanski M.J."/>
            <person name="Chevrette M.G."/>
            <person name="De Carvalho L.P.S."/>
            <person name="Shen B."/>
        </authorList>
    </citation>
    <scope>NUCLEOTIDE SEQUENCE [LARGE SCALE GENOMIC DNA]</scope>
    <source>
        <strain evidence="1 2">NPDC058546</strain>
    </source>
</reference>
<proteinExistence type="predicted"/>
<evidence type="ECO:0000313" key="2">
    <source>
        <dbReference type="Proteomes" id="UP001598251"/>
    </source>
</evidence>
<dbReference type="Proteomes" id="UP001598251">
    <property type="component" value="Unassembled WGS sequence"/>
</dbReference>
<protein>
    <submittedName>
        <fullName evidence="1">Uncharacterized protein</fullName>
    </submittedName>
</protein>